<dbReference type="InterPro" id="IPR035919">
    <property type="entry name" value="EAL_sf"/>
</dbReference>
<feature type="transmembrane region" description="Helical" evidence="2">
    <location>
        <begin position="141"/>
        <end position="163"/>
    </location>
</feature>
<dbReference type="Proteomes" id="UP000000683">
    <property type="component" value="Chromosome"/>
</dbReference>
<feature type="domain" description="GGDEF" evidence="5">
    <location>
        <begin position="268"/>
        <end position="401"/>
    </location>
</feature>
<keyword evidence="2" id="KW-0472">Membrane</keyword>
<evidence type="ECO:0000259" key="4">
    <source>
        <dbReference type="PROSITE" id="PS50885"/>
    </source>
</evidence>
<dbReference type="KEGG" id="alt:ambt_00950"/>
<dbReference type="FunFam" id="3.30.70.270:FF:000001">
    <property type="entry name" value="Diguanylate cyclase domain protein"/>
    <property type="match status" value="1"/>
</dbReference>
<name>F5ZA56_ALTNA</name>
<dbReference type="Gene3D" id="3.20.20.450">
    <property type="entry name" value="EAL domain"/>
    <property type="match status" value="1"/>
</dbReference>
<protein>
    <submittedName>
        <fullName evidence="6">Diguanylate cyclase/phosphodiesterase</fullName>
    </submittedName>
</protein>
<feature type="domain" description="HAMP" evidence="4">
    <location>
        <begin position="165"/>
        <end position="218"/>
    </location>
</feature>
<dbReference type="Pfam" id="PF00990">
    <property type="entry name" value="GGDEF"/>
    <property type="match status" value="1"/>
</dbReference>
<dbReference type="InterPro" id="IPR029787">
    <property type="entry name" value="Nucleotide_cyclase"/>
</dbReference>
<dbReference type="GO" id="GO:0007165">
    <property type="term" value="P:signal transduction"/>
    <property type="evidence" value="ECO:0007669"/>
    <property type="project" value="InterPro"/>
</dbReference>
<evidence type="ECO:0000313" key="6">
    <source>
        <dbReference type="EMBL" id="AEF01747.1"/>
    </source>
</evidence>
<proteinExistence type="predicted"/>
<accession>F5ZA56</accession>
<evidence type="ECO:0000256" key="2">
    <source>
        <dbReference type="SAM" id="Phobius"/>
    </source>
</evidence>
<dbReference type="Pfam" id="PF00563">
    <property type="entry name" value="EAL"/>
    <property type="match status" value="1"/>
</dbReference>
<dbReference type="InterPro" id="IPR043128">
    <property type="entry name" value="Rev_trsase/Diguanyl_cyclase"/>
</dbReference>
<dbReference type="PANTHER" id="PTHR44757">
    <property type="entry name" value="DIGUANYLATE CYCLASE DGCP"/>
    <property type="match status" value="1"/>
</dbReference>
<keyword evidence="2" id="KW-0812">Transmembrane</keyword>
<dbReference type="SMART" id="SM00267">
    <property type="entry name" value="GGDEF"/>
    <property type="match status" value="1"/>
</dbReference>
<dbReference type="InterPro" id="IPR000160">
    <property type="entry name" value="GGDEF_dom"/>
</dbReference>
<dbReference type="InterPro" id="IPR001633">
    <property type="entry name" value="EAL_dom"/>
</dbReference>
<dbReference type="GO" id="GO:0016020">
    <property type="term" value="C:membrane"/>
    <property type="evidence" value="ECO:0007669"/>
    <property type="project" value="InterPro"/>
</dbReference>
<dbReference type="NCBIfam" id="TIGR00254">
    <property type="entry name" value="GGDEF"/>
    <property type="match status" value="1"/>
</dbReference>
<dbReference type="SMART" id="SM00052">
    <property type="entry name" value="EAL"/>
    <property type="match status" value="1"/>
</dbReference>
<dbReference type="CDD" id="cd01948">
    <property type="entry name" value="EAL"/>
    <property type="match status" value="1"/>
</dbReference>
<dbReference type="SUPFAM" id="SSF141868">
    <property type="entry name" value="EAL domain-like"/>
    <property type="match status" value="1"/>
</dbReference>
<evidence type="ECO:0000259" key="5">
    <source>
        <dbReference type="PROSITE" id="PS50887"/>
    </source>
</evidence>
<organism evidence="6 7">
    <name type="scientific">Alteromonas naphthalenivorans</name>
    <dbReference type="NCBI Taxonomy" id="715451"/>
    <lineage>
        <taxon>Bacteria</taxon>
        <taxon>Pseudomonadati</taxon>
        <taxon>Pseudomonadota</taxon>
        <taxon>Gammaproteobacteria</taxon>
        <taxon>Alteromonadales</taxon>
        <taxon>Alteromonadaceae</taxon>
        <taxon>Alteromonas/Salinimonas group</taxon>
        <taxon>Alteromonas</taxon>
    </lineage>
</organism>
<dbReference type="CDD" id="cd06225">
    <property type="entry name" value="HAMP"/>
    <property type="match status" value="1"/>
</dbReference>
<evidence type="ECO:0000313" key="7">
    <source>
        <dbReference type="Proteomes" id="UP000000683"/>
    </source>
</evidence>
<dbReference type="CDD" id="cd01949">
    <property type="entry name" value="GGDEF"/>
    <property type="match status" value="1"/>
</dbReference>
<dbReference type="RefSeq" id="WP_013782689.1">
    <property type="nucleotide sequence ID" value="NC_015554.1"/>
</dbReference>
<dbReference type="SMART" id="SM00304">
    <property type="entry name" value="HAMP"/>
    <property type="match status" value="1"/>
</dbReference>
<dbReference type="PROSITE" id="PS50887">
    <property type="entry name" value="GGDEF"/>
    <property type="match status" value="1"/>
</dbReference>
<dbReference type="PANTHER" id="PTHR44757:SF2">
    <property type="entry name" value="BIOFILM ARCHITECTURE MAINTENANCE PROTEIN MBAA"/>
    <property type="match status" value="1"/>
</dbReference>
<keyword evidence="2" id="KW-1133">Transmembrane helix</keyword>
<dbReference type="InterPro" id="IPR052155">
    <property type="entry name" value="Biofilm_reg_signaling"/>
</dbReference>
<gene>
    <name evidence="6" type="ordered locus">ambt_00950</name>
</gene>
<dbReference type="Pfam" id="PF00672">
    <property type="entry name" value="HAMP"/>
    <property type="match status" value="1"/>
</dbReference>
<dbReference type="SUPFAM" id="SSF55073">
    <property type="entry name" value="Nucleotide cyclase"/>
    <property type="match status" value="1"/>
</dbReference>
<dbReference type="Gene3D" id="3.30.70.270">
    <property type="match status" value="1"/>
</dbReference>
<dbReference type="Gene3D" id="6.10.340.10">
    <property type="match status" value="1"/>
</dbReference>
<reference evidence="6 7" key="1">
    <citation type="journal article" date="2011" name="J. Bacteriol.">
        <title>Complete genome sequence of the polycyclic aromatic hydrocarbon-degrading bacterium Alteromonas sp. strain SN2.</title>
        <authorList>
            <person name="Jin H.M."/>
            <person name="Jeong H."/>
            <person name="Moon E.J."/>
            <person name="Math R.K."/>
            <person name="Lee K."/>
            <person name="Kim H.J."/>
            <person name="Jeon C.O."/>
            <person name="Oh T.K."/>
            <person name="Kim J.F."/>
        </authorList>
    </citation>
    <scope>NUCLEOTIDE SEQUENCE [LARGE SCALE GENOMIC DNA]</scope>
    <source>
        <strain evidence="7">JCM 17741 / KACC 18427 / KCTC 11700BP / SN2</strain>
    </source>
</reference>
<dbReference type="EMBL" id="CP002339">
    <property type="protein sequence ID" value="AEF01747.1"/>
    <property type="molecule type" value="Genomic_DNA"/>
</dbReference>
<dbReference type="PROSITE" id="PS50885">
    <property type="entry name" value="HAMP"/>
    <property type="match status" value="1"/>
</dbReference>
<evidence type="ECO:0000259" key="3">
    <source>
        <dbReference type="PROSITE" id="PS50883"/>
    </source>
</evidence>
<dbReference type="HOGENOM" id="CLU_000445_70_46_6"/>
<dbReference type="GO" id="GO:0003824">
    <property type="term" value="F:catalytic activity"/>
    <property type="evidence" value="ECO:0007669"/>
    <property type="project" value="UniProtKB-ARBA"/>
</dbReference>
<sequence>MALSIRVYETLYQDFVAYQFDALAENMAVDLLPVINYSAGSFDQTQVLLRLDKYEYVEFARIYNEYDELVNHYVGNPNIDNGSSSTPVVDEANYLHLDNGFHTINNNIFVIKTIGEVDLPMGKLVLSYDIQHPLAENRWKFIGLVSPVVLILLLITVITTVRLQRRLLTPLTSLIAKMKKVEKEANYDVKVSEEGKFEIASLGRGFNSMMLHIKNQIDINKRKTLLLERQQSQMEKLANFDTLTGLPNRQYLMKSLSIELARAKREKSQVALMFLDLDGFKQVNDSYGHDAGDKLLCGISSEISDAMRDGDVVGRLGGDEFLIILVGNPTNSQLEAIAKRLISKITKLDHIDGWRVDPSVSIGIALATDSDYAASTLVTNADVAMYKAKNEGKGRYVWFTASMQEETRRKIQVATHLPQAIENDEFHLVYQAKVNSKGKVVGFEALLRWFDNELGNISPAEFIPIAEQSDRISEITLWVIVQACLEIPHISEHYGEDIRVSINLSAYDLKNVHVTEFILEGLRSGGIPRNNVEFEITESAYMNNFSIANAFLAELKKEGCKISLDDFGTGYSSLSYITEFNIDTLKIDRQFVSQIGTSKRSELITITIIEMAKNLNLNVCAEGIETHEQSAFLTENGCNILQGFLYSKPIPLDALFSQEEQALLNLAN</sequence>
<keyword evidence="7" id="KW-1185">Reference proteome</keyword>
<dbReference type="eggNOG" id="COG3850">
    <property type="taxonomic scope" value="Bacteria"/>
</dbReference>
<feature type="domain" description="EAL" evidence="3">
    <location>
        <begin position="410"/>
        <end position="663"/>
    </location>
</feature>
<dbReference type="InterPro" id="IPR003660">
    <property type="entry name" value="HAMP_dom"/>
</dbReference>
<dbReference type="PROSITE" id="PS50883">
    <property type="entry name" value="EAL"/>
    <property type="match status" value="1"/>
</dbReference>
<dbReference type="eggNOG" id="COG5001">
    <property type="taxonomic scope" value="Bacteria"/>
</dbReference>
<comment type="cofactor">
    <cofactor evidence="1">
        <name>Mg(2+)</name>
        <dbReference type="ChEBI" id="CHEBI:18420"/>
    </cofactor>
</comment>
<evidence type="ECO:0000256" key="1">
    <source>
        <dbReference type="ARBA" id="ARBA00001946"/>
    </source>
</evidence>
<dbReference type="AlphaFoldDB" id="F5ZA56"/>